<dbReference type="Proteomes" id="UP000005317">
    <property type="component" value="Unassembled WGS sequence"/>
</dbReference>
<dbReference type="InterPro" id="IPR001387">
    <property type="entry name" value="Cro/C1-type_HTH"/>
</dbReference>
<dbReference type="OrthoDB" id="5298444at2"/>
<sequence>MPQTTELLTTLKKLLKRHNKTYVDVATCLELSEASVKRLFSEQNLSLQRLDAICALLGMEISDLVHEMHSEHAKPISELSHAQEKEIADDLFLMMVTVCVLNRWSLQDITSRYHFSETQIIRYLAHLDRLNIIELQAGNRIKLLVAPNFKWRDDGPIMQLFRAKIETEYFRTTFTKESEKLIVLNGMLSDASNALFQRKMAQLAKDFDTLSKDDASLPIGERKGSTLLVAIRDWDYERLFGAQRRV</sequence>
<proteinExistence type="predicted"/>
<dbReference type="AlphaFoldDB" id="A0A656HHV5"/>
<dbReference type="GO" id="GO:0003677">
    <property type="term" value="F:DNA binding"/>
    <property type="evidence" value="ECO:0007669"/>
    <property type="project" value="InterPro"/>
</dbReference>
<evidence type="ECO:0000313" key="2">
    <source>
        <dbReference type="EMBL" id="EIJ35066.1"/>
    </source>
</evidence>
<reference evidence="3" key="1">
    <citation type="journal article" date="2011" name="Stand. Genomic Sci.">
        <title>Genome sequence of the filamentous, gliding Thiothrix nivea neotype strain (JP2(T)).</title>
        <authorList>
            <person name="Lapidus A."/>
            <person name="Nolan M."/>
            <person name="Lucas S."/>
            <person name="Glavina Del Rio T."/>
            <person name="Tice H."/>
            <person name="Cheng J.F."/>
            <person name="Tapia R."/>
            <person name="Han C."/>
            <person name="Goodwin L."/>
            <person name="Pitluck S."/>
            <person name="Liolios K."/>
            <person name="Pagani I."/>
            <person name="Ivanova N."/>
            <person name="Huntemann M."/>
            <person name="Mavromatis K."/>
            <person name="Mikhailova N."/>
            <person name="Pati A."/>
            <person name="Chen A."/>
            <person name="Palaniappan K."/>
            <person name="Land M."/>
            <person name="Brambilla E.M."/>
            <person name="Rohde M."/>
            <person name="Abt B."/>
            <person name="Verbarg S."/>
            <person name="Goker M."/>
            <person name="Bristow J."/>
            <person name="Eisen J.A."/>
            <person name="Markowitz V."/>
            <person name="Hugenholtz P."/>
            <person name="Kyrpides N.C."/>
            <person name="Klenk H.P."/>
            <person name="Woyke T."/>
        </authorList>
    </citation>
    <scope>NUCLEOTIDE SEQUENCE [LARGE SCALE GENOMIC DNA]</scope>
    <source>
        <strain evidence="3">ATCC 35100 / DSM 5205 / JP2</strain>
    </source>
</reference>
<evidence type="ECO:0000313" key="3">
    <source>
        <dbReference type="Proteomes" id="UP000005317"/>
    </source>
</evidence>
<dbReference type="InterPro" id="IPR010982">
    <property type="entry name" value="Lambda_DNA-bd_dom_sf"/>
</dbReference>
<dbReference type="SMART" id="SM00530">
    <property type="entry name" value="HTH_XRE"/>
    <property type="match status" value="1"/>
</dbReference>
<dbReference type="RefSeq" id="WP_002708978.1">
    <property type="nucleotide sequence ID" value="NZ_JH651384.1"/>
</dbReference>
<name>A0A656HHV5_THINJ</name>
<organism evidence="2 3">
    <name type="scientific">Thiothrix nivea (strain ATCC 35100 / DSM 5205 / JP2)</name>
    <dbReference type="NCBI Taxonomy" id="870187"/>
    <lineage>
        <taxon>Bacteria</taxon>
        <taxon>Pseudomonadati</taxon>
        <taxon>Pseudomonadota</taxon>
        <taxon>Gammaproteobacteria</taxon>
        <taxon>Thiotrichales</taxon>
        <taxon>Thiotrichaceae</taxon>
        <taxon>Thiothrix</taxon>
    </lineage>
</organism>
<dbReference type="Pfam" id="PF13443">
    <property type="entry name" value="HTH_26"/>
    <property type="match status" value="1"/>
</dbReference>
<evidence type="ECO:0000259" key="1">
    <source>
        <dbReference type="PROSITE" id="PS50943"/>
    </source>
</evidence>
<gene>
    <name evidence="2" type="ORF">Thini_2523</name>
</gene>
<keyword evidence="3" id="KW-1185">Reference proteome</keyword>
<accession>A0A656HHV5</accession>
<dbReference type="EMBL" id="JH651384">
    <property type="protein sequence ID" value="EIJ35066.1"/>
    <property type="molecule type" value="Genomic_DNA"/>
</dbReference>
<dbReference type="PROSITE" id="PS50943">
    <property type="entry name" value="HTH_CROC1"/>
    <property type="match status" value="1"/>
</dbReference>
<dbReference type="Gene3D" id="1.10.260.40">
    <property type="entry name" value="lambda repressor-like DNA-binding domains"/>
    <property type="match status" value="1"/>
</dbReference>
<protein>
    <submittedName>
        <fullName evidence="2">Helix-turn-helix domain protein</fullName>
    </submittedName>
</protein>
<dbReference type="SUPFAM" id="SSF47413">
    <property type="entry name" value="lambda repressor-like DNA-binding domains"/>
    <property type="match status" value="1"/>
</dbReference>
<feature type="domain" description="HTH cro/C1-type" evidence="1">
    <location>
        <begin position="11"/>
        <end position="64"/>
    </location>
</feature>